<gene>
    <name evidence="7" type="ORF">FDP08_08615</name>
</gene>
<evidence type="ECO:0000313" key="7">
    <source>
        <dbReference type="EMBL" id="TKV68150.1"/>
    </source>
</evidence>
<dbReference type="OrthoDB" id="9176779at2"/>
<sequence length="667" mass="75205">MTINRANESDAFEIFPWNCNFETGLKDIDDQHRVLVNILNRLAWHFASSSSQEDGSHLLEELLAYASYHFEYEEGIWKKSFGESEISRNHHKSHQMFFARIQTLRQSKAPQDDVLAELFDYLTHWLAFHILESDRRMALTVEALEAGKPPKEAREYVDSELSGSVSVLVNALLEIYGKLSDSTIQLMREKMARQKAEDELRCLQNERLQQALEAQASDHQKQVEFLAYSDALTGLWNRNGITRFIRELLDRADLEEDSAALVSIDLDNFHEINSRFGEEAADRMLGLLARRWLDALPYDAALARIGGDEFVLLLPDASQVESRLHALQLTGRLPFDLGGESAHISFSAGIVLFPDKDMGDMAEDADTLLRQADNTLFRAKHELKGSWLFLDVEEKKANRSRQLLLSDIRKGLENGQFRLFYQPKVNLRSGEVNGVEALIRWEHPDNGLLSPAAFLPAIDYHPLMIELGEWVLLEALTQMKAWDSQGIHLDISVNIAAIQLLEPGFAEQLKGILARFPEQDPGRLDLEILETATLGELERAVSIIVDCKRLGVTFSLDDFGTGYSSLSYLKQLPVDTLKIDREFVSGAGDTEENLSILRGIIGLSRVFGRELIAEGVETIEQGEVLLSLGCEFAQGYGISPPIAPDKLADWLARWKPFPQWALDSTLP</sequence>
<evidence type="ECO:0000256" key="3">
    <source>
        <dbReference type="ARBA" id="ARBA00023004"/>
    </source>
</evidence>
<dbReference type="InterPro" id="IPR035919">
    <property type="entry name" value="EAL_sf"/>
</dbReference>
<reference evidence="7 8" key="1">
    <citation type="submission" date="2019-05" db="EMBL/GenBank/DDBJ databases">
        <title>Marinobacter panjinensis sp. nov., a moderately halophilic bacterium isolated from sea tidal flat environment.</title>
        <authorList>
            <person name="Yang W."/>
            <person name="An M."/>
            <person name="He W."/>
            <person name="Luo X."/>
            <person name="Zhu L."/>
            <person name="Chen G."/>
            <person name="Zhang Y."/>
            <person name="Wang Y."/>
        </authorList>
    </citation>
    <scope>NUCLEOTIDE SEQUENCE [LARGE SCALE GENOMIC DNA]</scope>
    <source>
        <strain evidence="7 8">PJ-16</strain>
    </source>
</reference>
<dbReference type="GO" id="GO:0046872">
    <property type="term" value="F:metal ion binding"/>
    <property type="evidence" value="ECO:0007669"/>
    <property type="project" value="UniProtKB-KW"/>
</dbReference>
<dbReference type="Proteomes" id="UP000308488">
    <property type="component" value="Unassembled WGS sequence"/>
</dbReference>
<keyword evidence="3" id="KW-0408">Iron</keyword>
<dbReference type="CDD" id="cd01949">
    <property type="entry name" value="GGDEF"/>
    <property type="match status" value="1"/>
</dbReference>
<dbReference type="InterPro" id="IPR000160">
    <property type="entry name" value="GGDEF_dom"/>
</dbReference>
<dbReference type="Gene3D" id="3.30.70.270">
    <property type="match status" value="1"/>
</dbReference>
<dbReference type="Pfam" id="PF00563">
    <property type="entry name" value="EAL"/>
    <property type="match status" value="1"/>
</dbReference>
<keyword evidence="8" id="KW-1185">Reference proteome</keyword>
<dbReference type="GO" id="GO:0071111">
    <property type="term" value="F:cyclic-guanylate-specific phosphodiesterase activity"/>
    <property type="evidence" value="ECO:0007669"/>
    <property type="project" value="InterPro"/>
</dbReference>
<feature type="coiled-coil region" evidence="4">
    <location>
        <begin position="186"/>
        <end position="213"/>
    </location>
</feature>
<evidence type="ECO:0000256" key="1">
    <source>
        <dbReference type="ARBA" id="ARBA00010587"/>
    </source>
</evidence>
<dbReference type="SUPFAM" id="SSF47188">
    <property type="entry name" value="Hemerythrin-like"/>
    <property type="match status" value="1"/>
</dbReference>
<protein>
    <submittedName>
        <fullName evidence="7">EAL domain-containing protein</fullName>
    </submittedName>
</protein>
<dbReference type="InterPro" id="IPR001633">
    <property type="entry name" value="EAL_dom"/>
</dbReference>
<dbReference type="CDD" id="cd01948">
    <property type="entry name" value="EAL"/>
    <property type="match status" value="1"/>
</dbReference>
<dbReference type="NCBIfam" id="TIGR00254">
    <property type="entry name" value="GGDEF"/>
    <property type="match status" value="1"/>
</dbReference>
<dbReference type="Pfam" id="PF01814">
    <property type="entry name" value="Hemerythrin"/>
    <property type="match status" value="1"/>
</dbReference>
<dbReference type="AlphaFoldDB" id="A0A4U6R3F2"/>
<dbReference type="SUPFAM" id="SSF141868">
    <property type="entry name" value="EAL domain-like"/>
    <property type="match status" value="1"/>
</dbReference>
<dbReference type="SUPFAM" id="SSF55073">
    <property type="entry name" value="Nucleotide cyclase"/>
    <property type="match status" value="1"/>
</dbReference>
<dbReference type="InterPro" id="IPR035938">
    <property type="entry name" value="Hemerythrin-like_sf"/>
</dbReference>
<name>A0A4U6R3F2_9GAMM</name>
<dbReference type="PANTHER" id="PTHR33121:SF70">
    <property type="entry name" value="SIGNALING PROTEIN YKOW"/>
    <property type="match status" value="1"/>
</dbReference>
<dbReference type="InterPro" id="IPR029787">
    <property type="entry name" value="Nucleotide_cyclase"/>
</dbReference>
<dbReference type="InterPro" id="IPR012827">
    <property type="entry name" value="Hemerythrin_metal-bd"/>
</dbReference>
<dbReference type="PROSITE" id="PS50883">
    <property type="entry name" value="EAL"/>
    <property type="match status" value="1"/>
</dbReference>
<dbReference type="RefSeq" id="WP_137435560.1">
    <property type="nucleotide sequence ID" value="NZ_JANRHC010000001.1"/>
</dbReference>
<dbReference type="CDD" id="cd12107">
    <property type="entry name" value="Hemerythrin"/>
    <property type="match status" value="1"/>
</dbReference>
<organism evidence="7 8">
    <name type="scientific">Marinobacter panjinensis</name>
    <dbReference type="NCBI Taxonomy" id="2576384"/>
    <lineage>
        <taxon>Bacteria</taxon>
        <taxon>Pseudomonadati</taxon>
        <taxon>Pseudomonadota</taxon>
        <taxon>Gammaproteobacteria</taxon>
        <taxon>Pseudomonadales</taxon>
        <taxon>Marinobacteraceae</taxon>
        <taxon>Marinobacter</taxon>
    </lineage>
</organism>
<dbReference type="SMART" id="SM00052">
    <property type="entry name" value="EAL"/>
    <property type="match status" value="1"/>
</dbReference>
<keyword evidence="4" id="KW-0175">Coiled coil</keyword>
<keyword evidence="2" id="KW-0479">Metal-binding</keyword>
<evidence type="ECO:0000256" key="2">
    <source>
        <dbReference type="ARBA" id="ARBA00022723"/>
    </source>
</evidence>
<dbReference type="InterPro" id="IPR043128">
    <property type="entry name" value="Rev_trsase/Diguanyl_cyclase"/>
</dbReference>
<evidence type="ECO:0000256" key="4">
    <source>
        <dbReference type="SAM" id="Coils"/>
    </source>
</evidence>
<comment type="similarity">
    <text evidence="1">Belongs to the hemerythrin family.</text>
</comment>
<evidence type="ECO:0000259" key="5">
    <source>
        <dbReference type="PROSITE" id="PS50883"/>
    </source>
</evidence>
<dbReference type="InterPro" id="IPR050706">
    <property type="entry name" value="Cyclic-di-GMP_PDE-like"/>
</dbReference>
<dbReference type="Pfam" id="PF00990">
    <property type="entry name" value="GGDEF"/>
    <property type="match status" value="1"/>
</dbReference>
<dbReference type="NCBIfam" id="TIGR02481">
    <property type="entry name" value="hemeryth_dom"/>
    <property type="match status" value="1"/>
</dbReference>
<comment type="caution">
    <text evidence="7">The sequence shown here is derived from an EMBL/GenBank/DDBJ whole genome shotgun (WGS) entry which is preliminary data.</text>
</comment>
<dbReference type="InterPro" id="IPR012312">
    <property type="entry name" value="Hemerythrin-like"/>
</dbReference>
<evidence type="ECO:0000259" key="6">
    <source>
        <dbReference type="PROSITE" id="PS50887"/>
    </source>
</evidence>
<dbReference type="SMART" id="SM00267">
    <property type="entry name" value="GGDEF"/>
    <property type="match status" value="1"/>
</dbReference>
<accession>A0A4U6R3F2</accession>
<proteinExistence type="inferred from homology"/>
<dbReference type="PANTHER" id="PTHR33121">
    <property type="entry name" value="CYCLIC DI-GMP PHOSPHODIESTERASE PDEF"/>
    <property type="match status" value="1"/>
</dbReference>
<dbReference type="PROSITE" id="PS50887">
    <property type="entry name" value="GGDEF"/>
    <property type="match status" value="1"/>
</dbReference>
<evidence type="ECO:0000313" key="8">
    <source>
        <dbReference type="Proteomes" id="UP000308488"/>
    </source>
</evidence>
<feature type="domain" description="GGDEF" evidence="6">
    <location>
        <begin position="257"/>
        <end position="392"/>
    </location>
</feature>
<feature type="domain" description="EAL" evidence="5">
    <location>
        <begin position="401"/>
        <end position="655"/>
    </location>
</feature>
<dbReference type="EMBL" id="SZYH01000001">
    <property type="protein sequence ID" value="TKV68150.1"/>
    <property type="molecule type" value="Genomic_DNA"/>
</dbReference>
<dbReference type="Gene3D" id="1.20.120.50">
    <property type="entry name" value="Hemerythrin-like"/>
    <property type="match status" value="1"/>
</dbReference>
<dbReference type="Gene3D" id="3.20.20.450">
    <property type="entry name" value="EAL domain"/>
    <property type="match status" value="1"/>
</dbReference>